<keyword evidence="7" id="KW-0408">Iron</keyword>
<dbReference type="Pfam" id="PF07715">
    <property type="entry name" value="Plug"/>
    <property type="match status" value="1"/>
</dbReference>
<dbReference type="RefSeq" id="WP_342629955.1">
    <property type="nucleotide sequence ID" value="NZ_CP152276.1"/>
</dbReference>
<protein>
    <submittedName>
        <fullName evidence="13">TonB-dependent receptor</fullName>
    </submittedName>
</protein>
<gene>
    <name evidence="13" type="ORF">AAC691_10140</name>
</gene>
<evidence type="ECO:0000313" key="14">
    <source>
        <dbReference type="Proteomes" id="UP001449795"/>
    </source>
</evidence>
<keyword evidence="3" id="KW-1134">Transmembrane beta strand</keyword>
<evidence type="ECO:0000259" key="12">
    <source>
        <dbReference type="Pfam" id="PF07715"/>
    </source>
</evidence>
<dbReference type="PANTHER" id="PTHR32552">
    <property type="entry name" value="FERRICHROME IRON RECEPTOR-RELATED"/>
    <property type="match status" value="1"/>
</dbReference>
<evidence type="ECO:0000256" key="10">
    <source>
        <dbReference type="ARBA" id="ARBA00023237"/>
    </source>
</evidence>
<keyword evidence="6" id="KW-0732">Signal</keyword>
<dbReference type="InterPro" id="IPR012910">
    <property type="entry name" value="Plug_dom"/>
</dbReference>
<dbReference type="InterPro" id="IPR039426">
    <property type="entry name" value="TonB-dep_rcpt-like"/>
</dbReference>
<feature type="compositionally biased region" description="Low complexity" evidence="11">
    <location>
        <begin position="40"/>
        <end position="64"/>
    </location>
</feature>
<keyword evidence="14" id="KW-1185">Reference proteome</keyword>
<evidence type="ECO:0000256" key="1">
    <source>
        <dbReference type="ARBA" id="ARBA00004571"/>
    </source>
</evidence>
<evidence type="ECO:0000256" key="11">
    <source>
        <dbReference type="SAM" id="MobiDB-lite"/>
    </source>
</evidence>
<dbReference type="Gene3D" id="2.40.170.20">
    <property type="entry name" value="TonB-dependent receptor, beta-barrel domain"/>
    <property type="match status" value="1"/>
</dbReference>
<dbReference type="InterPro" id="IPR036942">
    <property type="entry name" value="Beta-barrel_TonB_sf"/>
</dbReference>
<name>A0ABZ3DBC3_9PROT</name>
<dbReference type="InterPro" id="IPR037066">
    <property type="entry name" value="Plug_dom_sf"/>
</dbReference>
<keyword evidence="2" id="KW-0813">Transport</keyword>
<sequence>MRLPTIPRRRALISGTFIACAGAWSPAPDGRAATPPPTSTTPQAHHAAPPAHPATHPAARPVPAGESISVTGGITTPTGVRNTTPGGGMMPVQTAPKSRSEVTRDFIAKKPANTTVQAMLASMPGVSYARSDPYGQISRGIVVRGLNYTQVGYLVEGIPLTDGVYLSPDAIGGSPDMENVSSVALTQGSPDISSPAYYSVGAEIRTTLRDPARKFGGLLESSYGTWNMKKEFARIDTGEIGHTGIRAFMSYSWSYNRFWQTPGSLTRHHVDAKAIKEWGDGNSAGLTFLWGHYIAGGINANGAATPTKAAFEKLGTSALYYNADYTPGVGSYWQLSRLRNDVLAIVAPVRLNLGSGLKLSVTPYFISWDKWTNYGETISQDHSYYGTRLAGPLSLPDVAANGRQTVEVVDPQHQRTLSLMTDLAWTHGHNTLRAGYWYAYLDMPERANYAATSAQGLPANAWGRYGVTTADGQVMSGWDIVFRQQTNALFLEDAYNALGGRLKMNAGFKAVMIQRWVSNLIPGAATYKNGANYVEPLPQLSASFDITPDDQIYVNGTTSFKAPDRSEAYIDIYDAASPIPIQGHPQNMKSEYAIGEELGYRHNGLVHLSAALFNYNMVNHDVLSTAFVGGSLVTAPIILGGQTIRGAQLEVGLRPWHFFSPYASGSYVHATTDNDFRVGNDLLPTAGKTAVNTPSFTGAIGLAYDDGTYFGNFNLNYIGRRYSTFMNDESMPGYLTSDITLGYRMPTLHVAHTALYRPQIQLNLMNIGNNIYYAQAAGLTSNARTMKGLYGTTIAGKSPTYQIGGGFAIAGAVTIGF</sequence>
<evidence type="ECO:0000256" key="7">
    <source>
        <dbReference type="ARBA" id="ARBA00023004"/>
    </source>
</evidence>
<evidence type="ECO:0000256" key="8">
    <source>
        <dbReference type="ARBA" id="ARBA00023065"/>
    </source>
</evidence>
<dbReference type="PANTHER" id="PTHR32552:SF89">
    <property type="entry name" value="CATECHOLATE SIDEROPHORE RECEPTOR FIU"/>
    <property type="match status" value="1"/>
</dbReference>
<comment type="subcellular location">
    <subcellularLocation>
        <location evidence="1">Cell outer membrane</location>
        <topology evidence="1">Multi-pass membrane protein</topology>
    </subcellularLocation>
</comment>
<keyword evidence="5" id="KW-0812">Transmembrane</keyword>
<evidence type="ECO:0000256" key="3">
    <source>
        <dbReference type="ARBA" id="ARBA00022452"/>
    </source>
</evidence>
<dbReference type="EMBL" id="CP152276">
    <property type="protein sequence ID" value="XAE44742.1"/>
    <property type="molecule type" value="Genomic_DNA"/>
</dbReference>
<evidence type="ECO:0000256" key="9">
    <source>
        <dbReference type="ARBA" id="ARBA00023136"/>
    </source>
</evidence>
<proteinExistence type="predicted"/>
<feature type="domain" description="TonB-dependent receptor plug" evidence="12">
    <location>
        <begin position="92"/>
        <end position="190"/>
    </location>
</feature>
<dbReference type="SUPFAM" id="SSF56935">
    <property type="entry name" value="Porins"/>
    <property type="match status" value="1"/>
</dbReference>
<feature type="region of interest" description="Disordered" evidence="11">
    <location>
        <begin position="28"/>
        <end position="101"/>
    </location>
</feature>
<dbReference type="Proteomes" id="UP001449795">
    <property type="component" value="Chromosome"/>
</dbReference>
<reference evidence="13 14" key="1">
    <citation type="submission" date="2024-04" db="EMBL/GenBank/DDBJ databases">
        <title>Complete genome sequence of Nguyenibacter vanlangesis HBCM-1154, a strain capable of nitrogen fixation, IAA production, and phosphorus solubilization isolated from sugarcane soil.</title>
        <authorList>
            <person name="MY HANH P."/>
        </authorList>
    </citation>
    <scope>NUCLEOTIDE SEQUENCE [LARGE SCALE GENOMIC DNA]</scope>
    <source>
        <strain evidence="13 14">HBCM 1154</strain>
    </source>
</reference>
<evidence type="ECO:0000256" key="5">
    <source>
        <dbReference type="ARBA" id="ARBA00022692"/>
    </source>
</evidence>
<keyword evidence="8" id="KW-0406">Ion transport</keyword>
<accession>A0ABZ3DBC3</accession>
<feature type="compositionally biased region" description="Polar residues" evidence="11">
    <location>
        <begin position="68"/>
        <end position="84"/>
    </location>
</feature>
<evidence type="ECO:0000256" key="6">
    <source>
        <dbReference type="ARBA" id="ARBA00022729"/>
    </source>
</evidence>
<keyword evidence="4" id="KW-0410">Iron transport</keyword>
<dbReference type="Gene3D" id="2.170.130.10">
    <property type="entry name" value="TonB-dependent receptor, plug domain"/>
    <property type="match status" value="1"/>
</dbReference>
<organism evidence="13 14">
    <name type="scientific">Nguyenibacter vanlangensis</name>
    <dbReference type="NCBI Taxonomy" id="1216886"/>
    <lineage>
        <taxon>Bacteria</taxon>
        <taxon>Pseudomonadati</taxon>
        <taxon>Pseudomonadota</taxon>
        <taxon>Alphaproteobacteria</taxon>
        <taxon>Acetobacterales</taxon>
        <taxon>Acetobacteraceae</taxon>
        <taxon>Nguyenibacter</taxon>
    </lineage>
</organism>
<evidence type="ECO:0000256" key="4">
    <source>
        <dbReference type="ARBA" id="ARBA00022496"/>
    </source>
</evidence>
<keyword evidence="9" id="KW-0472">Membrane</keyword>
<evidence type="ECO:0000256" key="2">
    <source>
        <dbReference type="ARBA" id="ARBA00022448"/>
    </source>
</evidence>
<keyword evidence="13" id="KW-0675">Receptor</keyword>
<evidence type="ECO:0000313" key="13">
    <source>
        <dbReference type="EMBL" id="XAE44742.1"/>
    </source>
</evidence>
<keyword evidence="10" id="KW-0998">Cell outer membrane</keyword>